<protein>
    <submittedName>
        <fullName evidence="2">CoA transferase</fullName>
    </submittedName>
</protein>
<evidence type="ECO:0000256" key="1">
    <source>
        <dbReference type="ARBA" id="ARBA00022679"/>
    </source>
</evidence>
<evidence type="ECO:0000313" key="2">
    <source>
        <dbReference type="EMBL" id="MBK1781089.1"/>
    </source>
</evidence>
<dbReference type="Gene3D" id="3.30.1540.10">
    <property type="entry name" value="formyl-coa transferase, domain 3"/>
    <property type="match status" value="1"/>
</dbReference>
<organism evidence="2 3">
    <name type="scientific">Advenella mandrilli</name>
    <dbReference type="NCBI Taxonomy" id="2800330"/>
    <lineage>
        <taxon>Bacteria</taxon>
        <taxon>Pseudomonadati</taxon>
        <taxon>Pseudomonadota</taxon>
        <taxon>Betaproteobacteria</taxon>
        <taxon>Burkholderiales</taxon>
        <taxon>Alcaligenaceae</taxon>
    </lineage>
</organism>
<reference evidence="2 3" key="1">
    <citation type="submission" date="2020-12" db="EMBL/GenBank/DDBJ databases">
        <authorList>
            <person name="Lu T."/>
            <person name="Wang Q."/>
            <person name="Han X."/>
        </authorList>
    </citation>
    <scope>NUCLEOTIDE SEQUENCE [LARGE SCALE GENOMIC DNA]</scope>
    <source>
        <strain evidence="2 3">WQ 585</strain>
    </source>
</reference>
<dbReference type="InterPro" id="IPR050483">
    <property type="entry name" value="CoA-transferase_III_domain"/>
</dbReference>
<comment type="caution">
    <text evidence="2">The sequence shown here is derived from an EMBL/GenBank/DDBJ whole genome shotgun (WGS) entry which is preliminary data.</text>
</comment>
<dbReference type="PANTHER" id="PTHR48207:SF3">
    <property type="entry name" value="SUCCINATE--HYDROXYMETHYLGLUTARATE COA-TRANSFERASE"/>
    <property type="match status" value="1"/>
</dbReference>
<keyword evidence="3" id="KW-1185">Reference proteome</keyword>
<keyword evidence="1 2" id="KW-0808">Transferase</keyword>
<sequence>MNTMNTIKPLPLQGYTVFEIGQNVAAPFAAQILADLGATVIKIEKPAGDDARHWGPPDWEGASAMFQTLNRNKQSQICNFRDQQQVEQLRKQFIAQADVIIQNFRPGVLEGLGLDEKTLRATKPELIYCDMGAFGSGGPLSDLPGYDPLMQAYGGLMSVTGEPGQPPVRTGYSVIDCGTGMWAAIGILSALLQREKMQEGAHVEVSLFETSLSWMQVASAQHMSSGQVPGRHGSGAATIVPYRAYQTADGHLVVAAGNNGLFARLCKVLAHSEWTEDERFANNPQRVIHRNILDELIQNELSQQTREYWTAKLREANVPCAPVQDTAEAFGCEQAQALGVMQEVPDSAMKFMGLPIRLDGQRPAIRLSPPTLQPLTEASLS</sequence>
<proteinExistence type="predicted"/>
<dbReference type="InterPro" id="IPR003673">
    <property type="entry name" value="CoA-Trfase_fam_III"/>
</dbReference>
<dbReference type="Pfam" id="PF02515">
    <property type="entry name" value="CoA_transf_3"/>
    <property type="match status" value="1"/>
</dbReference>
<dbReference type="PANTHER" id="PTHR48207">
    <property type="entry name" value="SUCCINATE--HYDROXYMETHYLGLUTARATE COA-TRANSFERASE"/>
    <property type="match status" value="1"/>
</dbReference>
<dbReference type="InterPro" id="IPR023606">
    <property type="entry name" value="CoA-Trfase_III_dom_1_sf"/>
</dbReference>
<accession>A0ABS1EBY6</accession>
<dbReference type="RefSeq" id="WP_200235637.1">
    <property type="nucleotide sequence ID" value="NZ_JAENGP010000008.1"/>
</dbReference>
<dbReference type="Proteomes" id="UP000635316">
    <property type="component" value="Unassembled WGS sequence"/>
</dbReference>
<gene>
    <name evidence="2" type="ORF">JHL22_07660</name>
</gene>
<dbReference type="Gene3D" id="3.40.50.10540">
    <property type="entry name" value="Crotonobetainyl-coa:carnitine coa-transferase, domain 1"/>
    <property type="match status" value="1"/>
</dbReference>
<evidence type="ECO:0000313" key="3">
    <source>
        <dbReference type="Proteomes" id="UP000635316"/>
    </source>
</evidence>
<dbReference type="SUPFAM" id="SSF89796">
    <property type="entry name" value="CoA-transferase family III (CaiB/BaiF)"/>
    <property type="match status" value="1"/>
</dbReference>
<dbReference type="GO" id="GO:0016740">
    <property type="term" value="F:transferase activity"/>
    <property type="evidence" value="ECO:0007669"/>
    <property type="project" value="UniProtKB-KW"/>
</dbReference>
<name>A0ABS1EBY6_9BURK</name>
<dbReference type="InterPro" id="IPR044855">
    <property type="entry name" value="CoA-Trfase_III_dom3_sf"/>
</dbReference>
<dbReference type="EMBL" id="JAENGP010000008">
    <property type="protein sequence ID" value="MBK1781089.1"/>
    <property type="molecule type" value="Genomic_DNA"/>
</dbReference>